<dbReference type="InterPro" id="IPR011711">
    <property type="entry name" value="GntR_C"/>
</dbReference>
<name>A0A6L8RWN6_9FIRM</name>
<dbReference type="EMBL" id="WWSH01000004">
    <property type="protein sequence ID" value="MZK10104.1"/>
    <property type="molecule type" value="Genomic_DNA"/>
</dbReference>
<dbReference type="Proteomes" id="UP000472916">
    <property type="component" value="Unassembled WGS sequence"/>
</dbReference>
<keyword evidence="2" id="KW-0238">DNA-binding</keyword>
<dbReference type="EMBL" id="JAAIOD010000003">
    <property type="protein sequence ID" value="NSE57319.1"/>
    <property type="molecule type" value="Genomic_DNA"/>
</dbReference>
<dbReference type="RefSeq" id="WP_130096267.1">
    <property type="nucleotide sequence ID" value="NZ_CP094679.1"/>
</dbReference>
<dbReference type="AlphaFoldDB" id="A0A6L8RWN6"/>
<dbReference type="Gene3D" id="1.20.120.530">
    <property type="entry name" value="GntR ligand-binding domain-like"/>
    <property type="match status" value="1"/>
</dbReference>
<reference evidence="7" key="3">
    <citation type="submission" date="2020-02" db="EMBL/GenBank/DDBJ databases">
        <authorList>
            <person name="Littmann E."/>
            <person name="Sorbara M."/>
        </authorList>
    </citation>
    <scope>NUCLEOTIDE SEQUENCE</scope>
    <source>
        <strain evidence="7">MSK.10.16</strain>
    </source>
</reference>
<dbReference type="PANTHER" id="PTHR43537:SF45">
    <property type="entry name" value="GNTR FAMILY REGULATORY PROTEIN"/>
    <property type="match status" value="1"/>
</dbReference>
<dbReference type="CDD" id="cd07377">
    <property type="entry name" value="WHTH_GntR"/>
    <property type="match status" value="1"/>
</dbReference>
<organism evidence="6 9">
    <name type="scientific">Dorea longicatena</name>
    <dbReference type="NCBI Taxonomy" id="88431"/>
    <lineage>
        <taxon>Bacteria</taxon>
        <taxon>Bacillati</taxon>
        <taxon>Bacillota</taxon>
        <taxon>Clostridia</taxon>
        <taxon>Lachnospirales</taxon>
        <taxon>Lachnospiraceae</taxon>
        <taxon>Dorea</taxon>
    </lineage>
</organism>
<dbReference type="GO" id="GO:0003677">
    <property type="term" value="F:DNA binding"/>
    <property type="evidence" value="ECO:0007669"/>
    <property type="project" value="UniProtKB-KW"/>
</dbReference>
<evidence type="ECO:0000313" key="5">
    <source>
        <dbReference type="EMBL" id="MZK10104.1"/>
    </source>
</evidence>
<evidence type="ECO:0000313" key="6">
    <source>
        <dbReference type="EMBL" id="MZK40741.1"/>
    </source>
</evidence>
<dbReference type="SMART" id="SM00895">
    <property type="entry name" value="FCD"/>
    <property type="match status" value="1"/>
</dbReference>
<dbReference type="InterPro" id="IPR000524">
    <property type="entry name" value="Tscrpt_reg_HTH_GntR"/>
</dbReference>
<dbReference type="SMART" id="SM00345">
    <property type="entry name" value="HTH_GNTR"/>
    <property type="match status" value="1"/>
</dbReference>
<dbReference type="InterPro" id="IPR036388">
    <property type="entry name" value="WH-like_DNA-bd_sf"/>
</dbReference>
<dbReference type="Gene3D" id="1.10.10.10">
    <property type="entry name" value="Winged helix-like DNA-binding domain superfamily/Winged helix DNA-binding domain"/>
    <property type="match status" value="1"/>
</dbReference>
<reference evidence="7" key="2">
    <citation type="journal article" date="2020" name="Cell Host Microbe">
        <title>Functional and Genomic Variation between Human-Derived Isolates of Lachnospiraceae Reveals Inter- and Intra-Species Diversity.</title>
        <authorList>
            <person name="Sorbara M.T."/>
            <person name="Littmann E.R."/>
            <person name="Fontana E."/>
            <person name="Moody T.U."/>
            <person name="Kohout C.E."/>
            <person name="Gjonbalaj M."/>
            <person name="Eaton V."/>
            <person name="Seok R."/>
            <person name="Leiner I.M."/>
            <person name="Pamer E.G."/>
        </authorList>
    </citation>
    <scope>NUCLEOTIDE SEQUENCE</scope>
    <source>
        <strain evidence="7">MSK.10.16</strain>
    </source>
</reference>
<evidence type="ECO:0000313" key="9">
    <source>
        <dbReference type="Proteomes" id="UP000472916"/>
    </source>
</evidence>
<evidence type="ECO:0000256" key="2">
    <source>
        <dbReference type="ARBA" id="ARBA00023125"/>
    </source>
</evidence>
<dbReference type="PROSITE" id="PS50949">
    <property type="entry name" value="HTH_GNTR"/>
    <property type="match status" value="1"/>
</dbReference>
<dbReference type="Pfam" id="PF00392">
    <property type="entry name" value="GntR"/>
    <property type="match status" value="1"/>
</dbReference>
<dbReference type="EMBL" id="WWSC01000003">
    <property type="protein sequence ID" value="MZK40741.1"/>
    <property type="molecule type" value="Genomic_DNA"/>
</dbReference>
<dbReference type="GO" id="GO:0003700">
    <property type="term" value="F:DNA-binding transcription factor activity"/>
    <property type="evidence" value="ECO:0007669"/>
    <property type="project" value="InterPro"/>
</dbReference>
<evidence type="ECO:0000313" key="7">
    <source>
        <dbReference type="EMBL" id="NSE57319.1"/>
    </source>
</evidence>
<dbReference type="PRINTS" id="PR00035">
    <property type="entry name" value="HTHGNTR"/>
</dbReference>
<dbReference type="SUPFAM" id="SSF46785">
    <property type="entry name" value="Winged helix' DNA-binding domain"/>
    <property type="match status" value="1"/>
</dbReference>
<evidence type="ECO:0000256" key="3">
    <source>
        <dbReference type="ARBA" id="ARBA00023163"/>
    </source>
</evidence>
<accession>A0A6L8RWN6</accession>
<dbReference type="PANTHER" id="PTHR43537">
    <property type="entry name" value="TRANSCRIPTIONAL REGULATOR, GNTR FAMILY"/>
    <property type="match status" value="1"/>
</dbReference>
<dbReference type="InterPro" id="IPR008920">
    <property type="entry name" value="TF_FadR/GntR_C"/>
</dbReference>
<dbReference type="InterPro" id="IPR036390">
    <property type="entry name" value="WH_DNA-bd_sf"/>
</dbReference>
<keyword evidence="3" id="KW-0804">Transcription</keyword>
<evidence type="ECO:0000259" key="4">
    <source>
        <dbReference type="PROSITE" id="PS50949"/>
    </source>
</evidence>
<reference evidence="8 9" key="1">
    <citation type="journal article" date="2019" name="Nat. Med.">
        <title>A library of human gut bacterial isolates paired with longitudinal multiomics data enables mechanistic microbiome research.</title>
        <authorList>
            <person name="Poyet M."/>
            <person name="Groussin M."/>
            <person name="Gibbons S.M."/>
            <person name="Avila-Pacheco J."/>
            <person name="Jiang X."/>
            <person name="Kearney S.M."/>
            <person name="Perrotta A.R."/>
            <person name="Berdy B."/>
            <person name="Zhao S."/>
            <person name="Lieberman T.D."/>
            <person name="Swanson P.K."/>
            <person name="Smith M."/>
            <person name="Roesemann S."/>
            <person name="Alexander J.E."/>
            <person name="Rich S.A."/>
            <person name="Livny J."/>
            <person name="Vlamakis H."/>
            <person name="Clish C."/>
            <person name="Bullock K."/>
            <person name="Deik A."/>
            <person name="Scott J."/>
            <person name="Pierce K.A."/>
            <person name="Xavier R.J."/>
            <person name="Alm E.J."/>
        </authorList>
    </citation>
    <scope>NUCLEOTIDE SEQUENCE [LARGE SCALE GENOMIC DNA]</scope>
    <source>
        <strain evidence="5 8">BIOML-A1</strain>
        <strain evidence="6 9">BIOML-A6</strain>
    </source>
</reference>
<comment type="caution">
    <text evidence="6">The sequence shown here is derived from an EMBL/GenBank/DDBJ whole genome shotgun (WGS) entry which is preliminary data.</text>
</comment>
<dbReference type="Pfam" id="PF07729">
    <property type="entry name" value="FCD"/>
    <property type="match status" value="1"/>
</dbReference>
<proteinExistence type="predicted"/>
<dbReference type="SUPFAM" id="SSF48008">
    <property type="entry name" value="GntR ligand-binding domain-like"/>
    <property type="match status" value="1"/>
</dbReference>
<feature type="domain" description="HTH gntR-type" evidence="4">
    <location>
        <begin position="10"/>
        <end position="77"/>
    </location>
</feature>
<sequence length="239" mass="26791">MQEQRKASNTTTSEIVLESLREQIINGTLQPQEKLVEAEIAQKFGLSRGPVREALRQLAFEGLVDYCPNKGCTVALLSPQDAYEVFFLRGSLEKLAIQKSNCRLSDYSLMIMEASIEDFRKAVLAGNTMKAVHADETFHLQIIHSAQLNRLTKMWELLSPLNGAMFLSVQNANRLEPNTPDPSTSHKGGAAVWTHQCLLEAIRINDLQATCDLLDQHYEETGRRVYRLSLMKEAIGDGD</sequence>
<protein>
    <submittedName>
        <fullName evidence="6">GntR family transcriptional regulator</fullName>
    </submittedName>
</protein>
<dbReference type="Proteomes" id="UP000449249">
    <property type="component" value="Unassembled WGS sequence"/>
</dbReference>
<dbReference type="Proteomes" id="UP000724058">
    <property type="component" value="Unassembled WGS sequence"/>
</dbReference>
<evidence type="ECO:0000313" key="8">
    <source>
        <dbReference type="Proteomes" id="UP000449249"/>
    </source>
</evidence>
<evidence type="ECO:0000256" key="1">
    <source>
        <dbReference type="ARBA" id="ARBA00023015"/>
    </source>
</evidence>
<gene>
    <name evidence="7" type="ORF">G4332_04140</name>
    <name evidence="6" type="ORF">GT528_03285</name>
    <name evidence="5" type="ORF">GT576_07055</name>
</gene>
<keyword evidence="1" id="KW-0805">Transcription regulation</keyword>